<evidence type="ECO:0000256" key="2">
    <source>
        <dbReference type="ARBA" id="ARBA00040541"/>
    </source>
</evidence>
<dbReference type="SUPFAM" id="SSF49764">
    <property type="entry name" value="HSP20-like chaperones"/>
    <property type="match status" value="1"/>
</dbReference>
<evidence type="ECO:0000313" key="6">
    <source>
        <dbReference type="EMBL" id="KAK3783534.1"/>
    </source>
</evidence>
<evidence type="ECO:0000256" key="3">
    <source>
        <dbReference type="SAM" id="MobiDB-lite"/>
    </source>
</evidence>
<comment type="similarity">
    <text evidence="1">Belongs to the PIH1 family.</text>
</comment>
<dbReference type="GO" id="GO:0006364">
    <property type="term" value="P:rRNA processing"/>
    <property type="evidence" value="ECO:0007669"/>
    <property type="project" value="TreeGrafter"/>
</dbReference>
<dbReference type="GO" id="GO:0097255">
    <property type="term" value="C:R2TP complex"/>
    <property type="evidence" value="ECO:0007669"/>
    <property type="project" value="TreeGrafter"/>
</dbReference>
<evidence type="ECO:0000313" key="7">
    <source>
        <dbReference type="Proteomes" id="UP001283361"/>
    </source>
</evidence>
<dbReference type="InterPro" id="IPR050734">
    <property type="entry name" value="PIH1/Kintoun_subfamily"/>
</dbReference>
<evidence type="ECO:0000259" key="4">
    <source>
        <dbReference type="Pfam" id="PF08190"/>
    </source>
</evidence>
<feature type="domain" description="PIH1D1/2/3 CS-like" evidence="5">
    <location>
        <begin position="308"/>
        <end position="374"/>
    </location>
</feature>
<dbReference type="GO" id="GO:1990904">
    <property type="term" value="C:ribonucleoprotein complex"/>
    <property type="evidence" value="ECO:0007669"/>
    <property type="project" value="TreeGrafter"/>
</dbReference>
<feature type="region of interest" description="Disordered" evidence="3">
    <location>
        <begin position="221"/>
        <end position="269"/>
    </location>
</feature>
<evidence type="ECO:0000256" key="1">
    <source>
        <dbReference type="ARBA" id="ARBA00008511"/>
    </source>
</evidence>
<gene>
    <name evidence="6" type="ORF">RRG08_011342</name>
</gene>
<name>A0AAE1A943_9GAST</name>
<proteinExistence type="inferred from homology"/>
<dbReference type="InterPro" id="IPR008978">
    <property type="entry name" value="HSP20-like_chaperone"/>
</dbReference>
<dbReference type="CDD" id="cd06464">
    <property type="entry name" value="ACD_sHsps-like"/>
    <property type="match status" value="1"/>
</dbReference>
<dbReference type="Pfam" id="PF18201">
    <property type="entry name" value="PIH1_CS"/>
    <property type="match status" value="1"/>
</dbReference>
<organism evidence="6 7">
    <name type="scientific">Elysia crispata</name>
    <name type="common">lettuce slug</name>
    <dbReference type="NCBI Taxonomy" id="231223"/>
    <lineage>
        <taxon>Eukaryota</taxon>
        <taxon>Metazoa</taxon>
        <taxon>Spiralia</taxon>
        <taxon>Lophotrochozoa</taxon>
        <taxon>Mollusca</taxon>
        <taxon>Gastropoda</taxon>
        <taxon>Heterobranchia</taxon>
        <taxon>Euthyneura</taxon>
        <taxon>Panpulmonata</taxon>
        <taxon>Sacoglossa</taxon>
        <taxon>Placobranchoidea</taxon>
        <taxon>Plakobranchidae</taxon>
        <taxon>Elysia</taxon>
    </lineage>
</organism>
<dbReference type="GO" id="GO:0000492">
    <property type="term" value="P:box C/D snoRNP assembly"/>
    <property type="evidence" value="ECO:0007669"/>
    <property type="project" value="TreeGrafter"/>
</dbReference>
<evidence type="ECO:0000259" key="5">
    <source>
        <dbReference type="Pfam" id="PF18201"/>
    </source>
</evidence>
<keyword evidence="7" id="KW-1185">Reference proteome</keyword>
<reference evidence="6" key="1">
    <citation type="journal article" date="2023" name="G3 (Bethesda)">
        <title>A reference genome for the long-term kleptoplast-retaining sea slug Elysia crispata morphotype clarki.</title>
        <authorList>
            <person name="Eastman K.E."/>
            <person name="Pendleton A.L."/>
            <person name="Shaikh M.A."/>
            <person name="Suttiyut T."/>
            <person name="Ogas R."/>
            <person name="Tomko P."/>
            <person name="Gavelis G."/>
            <person name="Widhalm J.R."/>
            <person name="Wisecaver J.H."/>
        </authorList>
    </citation>
    <scope>NUCLEOTIDE SEQUENCE</scope>
    <source>
        <strain evidence="6">ECLA1</strain>
    </source>
</reference>
<dbReference type="InterPro" id="IPR012981">
    <property type="entry name" value="PIH1_N"/>
</dbReference>
<feature type="compositionally biased region" description="Low complexity" evidence="3">
    <location>
        <begin position="240"/>
        <end position="253"/>
    </location>
</feature>
<dbReference type="EMBL" id="JAWDGP010002401">
    <property type="protein sequence ID" value="KAK3783534.1"/>
    <property type="molecule type" value="Genomic_DNA"/>
</dbReference>
<feature type="compositionally biased region" description="Low complexity" evidence="3">
    <location>
        <begin position="221"/>
        <end position="232"/>
    </location>
</feature>
<accession>A0AAE1A943</accession>
<dbReference type="InterPro" id="IPR041442">
    <property type="entry name" value="PIH1D1/2/3_CS-like"/>
</dbReference>
<dbReference type="Gene3D" id="2.60.40.790">
    <property type="match status" value="1"/>
</dbReference>
<protein>
    <recommendedName>
        <fullName evidence="2">PIH1 domain-containing protein 2</fullName>
    </recommendedName>
</protein>
<dbReference type="AlphaFoldDB" id="A0AAE1A943"/>
<sequence length="375" mass="41526">MDNFIPEGMSTQAQQIWSMLDDMAENDPAAYRKFIDRQVKEGKEYMAPPDPHMCVQVKLLTSDKTTKDLFINFLEWKRVPEPKSPEDPVSVSGSPITHEKDQKGSFALTSVAFNPRVLEEFGRNCRNMTDADTLVQLALDYVENEQKVKLTRTYTILPVNTTYKGDLELVRLCFTKAFQKNMKGKANGDMEGFSKDMEEMEKTFGPLSSKEKESLLSQLSNISMSSSTSPSSGEGLGPNSGSQTTSDSVSQSSIRIPGMSGSNVQSGMSKGVNGIDFKSRKAHLIQEISEDRLSSVPPKYTLESEGSNLVLKVELPGVKSVSECDLDISEDDVRLVVQGRHDWSIKLPSIIDEDQASAKFSKKLSVLTLTMPIIL</sequence>
<feature type="domain" description="PIH1 N-terminal" evidence="4">
    <location>
        <begin position="44"/>
        <end position="171"/>
    </location>
</feature>
<dbReference type="Pfam" id="PF08190">
    <property type="entry name" value="PIH1"/>
    <property type="match status" value="1"/>
</dbReference>
<dbReference type="PANTHER" id="PTHR22997">
    <property type="entry name" value="PIH1 DOMAIN-CONTAINING PROTEIN 1"/>
    <property type="match status" value="1"/>
</dbReference>
<comment type="caution">
    <text evidence="6">The sequence shown here is derived from an EMBL/GenBank/DDBJ whole genome shotgun (WGS) entry which is preliminary data.</text>
</comment>
<dbReference type="Proteomes" id="UP001283361">
    <property type="component" value="Unassembled WGS sequence"/>
</dbReference>
<dbReference type="GO" id="GO:0005737">
    <property type="term" value="C:cytoplasm"/>
    <property type="evidence" value="ECO:0007669"/>
    <property type="project" value="TreeGrafter"/>
</dbReference>
<dbReference type="PANTHER" id="PTHR22997:SF6">
    <property type="entry name" value="PIH1 DOMAIN-CONTAINING PROTEIN 2"/>
    <property type="match status" value="1"/>
</dbReference>